<gene>
    <name evidence="1" type="ORF">GIL414_LOCUS27693</name>
</gene>
<evidence type="ECO:0000313" key="2">
    <source>
        <dbReference type="Proteomes" id="UP000681720"/>
    </source>
</evidence>
<dbReference type="AlphaFoldDB" id="A0A8S2UH01"/>
<dbReference type="Proteomes" id="UP000681720">
    <property type="component" value="Unassembled WGS sequence"/>
</dbReference>
<evidence type="ECO:0000313" key="1">
    <source>
        <dbReference type="EMBL" id="CAF4344456.1"/>
    </source>
</evidence>
<sequence>NNNTILIFSESSIRSRPYVTDFQTGCEAAIFSLIYGWKDDFTDLVSMPPIVYERDGTLGRITGFY</sequence>
<reference evidence="1" key="1">
    <citation type="submission" date="2021-02" db="EMBL/GenBank/DDBJ databases">
        <authorList>
            <person name="Nowell W R."/>
        </authorList>
    </citation>
    <scope>NUCLEOTIDE SEQUENCE</scope>
</reference>
<name>A0A8S2UH01_9BILA</name>
<accession>A0A8S2UH01</accession>
<comment type="caution">
    <text evidence="1">The sequence shown here is derived from an EMBL/GenBank/DDBJ whole genome shotgun (WGS) entry which is preliminary data.</text>
</comment>
<protein>
    <submittedName>
        <fullName evidence="1">Uncharacterized protein</fullName>
    </submittedName>
</protein>
<organism evidence="1 2">
    <name type="scientific">Rotaria magnacalcarata</name>
    <dbReference type="NCBI Taxonomy" id="392030"/>
    <lineage>
        <taxon>Eukaryota</taxon>
        <taxon>Metazoa</taxon>
        <taxon>Spiralia</taxon>
        <taxon>Gnathifera</taxon>
        <taxon>Rotifera</taxon>
        <taxon>Eurotatoria</taxon>
        <taxon>Bdelloidea</taxon>
        <taxon>Philodinida</taxon>
        <taxon>Philodinidae</taxon>
        <taxon>Rotaria</taxon>
    </lineage>
</organism>
<proteinExistence type="predicted"/>
<dbReference type="EMBL" id="CAJOBJ010044769">
    <property type="protein sequence ID" value="CAF4344456.1"/>
    <property type="molecule type" value="Genomic_DNA"/>
</dbReference>
<feature type="non-terminal residue" evidence="1">
    <location>
        <position position="1"/>
    </location>
</feature>